<gene>
    <name evidence="1" type="ORF">CHA01nite_21840</name>
</gene>
<reference evidence="1 2" key="1">
    <citation type="submission" date="2019-07" db="EMBL/GenBank/DDBJ databases">
        <title>Whole genome shotgun sequence of Chryseobacterium hagamense NBRC 105253.</title>
        <authorList>
            <person name="Hosoyama A."/>
            <person name="Uohara A."/>
            <person name="Ohji S."/>
            <person name="Ichikawa N."/>
        </authorList>
    </citation>
    <scope>NUCLEOTIDE SEQUENCE [LARGE SCALE GENOMIC DNA]</scope>
    <source>
        <strain evidence="1 2">NBRC 105253</strain>
    </source>
</reference>
<evidence type="ECO:0000313" key="2">
    <source>
        <dbReference type="Proteomes" id="UP000321863"/>
    </source>
</evidence>
<sequence>MKKFFAILSMLFLLSCSQEDNSVQEQKCYITKFNQTTIKNTGQQFYLSEYIYDGNRIIKKMDYKLIDNTAPGQQYPTYAPELDKTIEVQYNNLSQPVKIIEPTDLNNIQSIEYIMYDNQGRLSEKNRVSTNFTDGSSYTKNFKYFYDSGNKIISIAEKTTSSWGDVYGENSKTLTYDTNGNLRMIEQMAASNPNYKIQIKYDNYDTYKNPYANVNVPFEDIFFLRLSKNNHRKYSKITIYTNNSPNNPTPPYEFYEISGYQYNENGYPRFAEYLCH</sequence>
<evidence type="ECO:0000313" key="1">
    <source>
        <dbReference type="EMBL" id="GEN76444.1"/>
    </source>
</evidence>
<evidence type="ECO:0008006" key="3">
    <source>
        <dbReference type="Google" id="ProtNLM"/>
    </source>
</evidence>
<name>A0A511YML3_9FLAO</name>
<dbReference type="AlphaFoldDB" id="A0A511YML3"/>
<proteinExistence type="predicted"/>
<dbReference type="PROSITE" id="PS51257">
    <property type="entry name" value="PROKAR_LIPOPROTEIN"/>
    <property type="match status" value="1"/>
</dbReference>
<accession>A0A511YML3</accession>
<dbReference type="OrthoDB" id="1262005at2"/>
<comment type="caution">
    <text evidence="1">The sequence shown here is derived from an EMBL/GenBank/DDBJ whole genome shotgun (WGS) entry which is preliminary data.</text>
</comment>
<keyword evidence="2" id="KW-1185">Reference proteome</keyword>
<organism evidence="1 2">
    <name type="scientific">Chryseobacterium hagamense</name>
    <dbReference type="NCBI Taxonomy" id="395935"/>
    <lineage>
        <taxon>Bacteria</taxon>
        <taxon>Pseudomonadati</taxon>
        <taxon>Bacteroidota</taxon>
        <taxon>Flavobacteriia</taxon>
        <taxon>Flavobacteriales</taxon>
        <taxon>Weeksellaceae</taxon>
        <taxon>Chryseobacterium group</taxon>
        <taxon>Chryseobacterium</taxon>
    </lineage>
</organism>
<protein>
    <recommendedName>
        <fullName evidence="3">DUF4595 domain-containing protein</fullName>
    </recommendedName>
</protein>
<dbReference type="EMBL" id="BJYJ01000010">
    <property type="protein sequence ID" value="GEN76444.1"/>
    <property type="molecule type" value="Genomic_DNA"/>
</dbReference>
<dbReference type="Proteomes" id="UP000321863">
    <property type="component" value="Unassembled WGS sequence"/>
</dbReference>
<dbReference type="RefSeq" id="WP_146941413.1">
    <property type="nucleotide sequence ID" value="NZ_BJYJ01000010.1"/>
</dbReference>